<evidence type="ECO:0000313" key="4">
    <source>
        <dbReference type="Proteomes" id="UP001054820"/>
    </source>
</evidence>
<organism evidence="3 4">
    <name type="scientific">Thiomicrorhabdus immobilis</name>
    <dbReference type="NCBI Taxonomy" id="2791037"/>
    <lineage>
        <taxon>Bacteria</taxon>
        <taxon>Pseudomonadati</taxon>
        <taxon>Pseudomonadota</taxon>
        <taxon>Gammaproteobacteria</taxon>
        <taxon>Thiotrichales</taxon>
        <taxon>Piscirickettsiaceae</taxon>
        <taxon>Thiomicrorhabdus</taxon>
    </lineage>
</organism>
<protein>
    <submittedName>
        <fullName evidence="3">Uncharacterized protein</fullName>
    </submittedName>
</protein>
<feature type="transmembrane region" description="Helical" evidence="2">
    <location>
        <begin position="6"/>
        <end position="33"/>
    </location>
</feature>
<name>A0ABM7MFD4_9GAMM</name>
<keyword evidence="2" id="KW-0472">Membrane</keyword>
<dbReference type="EMBL" id="AP024202">
    <property type="protein sequence ID" value="BCN94140.1"/>
    <property type="molecule type" value="Genomic_DNA"/>
</dbReference>
<reference evidence="3" key="1">
    <citation type="journal article" date="2022" name="Arch. Microbiol.">
        <title>Thiomicrorhabdus immobilis sp. nov., a mesophilic sulfur-oxidizing bacterium isolated from sediment of a brackish lake in northern Japan.</title>
        <authorList>
            <person name="Kojima H."/>
            <person name="Mochizuki J."/>
            <person name="Kanda M."/>
            <person name="Watanabe T."/>
            <person name="Fukui M."/>
        </authorList>
    </citation>
    <scope>NUCLEOTIDE SEQUENCE</scope>
    <source>
        <strain evidence="3">Am19</strain>
    </source>
</reference>
<feature type="compositionally biased region" description="Basic and acidic residues" evidence="1">
    <location>
        <begin position="54"/>
        <end position="73"/>
    </location>
</feature>
<dbReference type="Proteomes" id="UP001054820">
    <property type="component" value="Chromosome"/>
</dbReference>
<keyword evidence="2" id="KW-1133">Transmembrane helix</keyword>
<proteinExistence type="predicted"/>
<evidence type="ECO:0000256" key="1">
    <source>
        <dbReference type="SAM" id="MobiDB-lite"/>
    </source>
</evidence>
<gene>
    <name evidence="3" type="ORF">THMIRHAM_19250</name>
</gene>
<keyword evidence="4" id="KW-1185">Reference proteome</keyword>
<keyword evidence="2" id="KW-0812">Transmembrane</keyword>
<evidence type="ECO:0000313" key="3">
    <source>
        <dbReference type="EMBL" id="BCN94140.1"/>
    </source>
</evidence>
<accession>A0ABM7MFD4</accession>
<feature type="region of interest" description="Disordered" evidence="1">
    <location>
        <begin position="51"/>
        <end position="73"/>
    </location>
</feature>
<evidence type="ECO:0000256" key="2">
    <source>
        <dbReference type="SAM" id="Phobius"/>
    </source>
</evidence>
<sequence length="73" mass="8497">MASDASQWVVFRAICLRLFAIIFGYGLSVRLVYNLNLENCNKKTKSNFNLSQIDDSRETRAQSKERNHDTKNR</sequence>